<dbReference type="SUPFAM" id="SSF56112">
    <property type="entry name" value="Protein kinase-like (PK-like)"/>
    <property type="match status" value="1"/>
</dbReference>
<dbReference type="EMBL" id="QGQD01000078">
    <property type="protein sequence ID" value="TLC99020.1"/>
    <property type="molecule type" value="Genomic_DNA"/>
</dbReference>
<reference evidence="1 2" key="1">
    <citation type="journal article" date="2019" name="Anaerobe">
        <title>Detection of Robinsoniella peoriensis in multiple bone samples of a trauma patient.</title>
        <authorList>
            <person name="Schrottner P."/>
            <person name="Hartwich K."/>
            <person name="Bunk B."/>
            <person name="Schober I."/>
            <person name="Helbig S."/>
            <person name="Rudolph W.W."/>
            <person name="Gunzer F."/>
        </authorList>
    </citation>
    <scope>NUCLEOTIDE SEQUENCE [LARGE SCALE GENOMIC DNA]</scope>
    <source>
        <strain evidence="1 2">DSM 106044</strain>
    </source>
</reference>
<dbReference type="Gene3D" id="3.90.1200.10">
    <property type="match status" value="1"/>
</dbReference>
<dbReference type="NCBIfam" id="TIGR02906">
    <property type="entry name" value="spore_CotS"/>
    <property type="match status" value="1"/>
</dbReference>
<dbReference type="STRING" id="180332.GCA_000797495_05747"/>
<dbReference type="PANTHER" id="PTHR39179">
    <property type="entry name" value="SPORE COAT PROTEIN I"/>
    <property type="match status" value="1"/>
</dbReference>
<accession>A0A4U8Q2S7</accession>
<organism evidence="1 2">
    <name type="scientific">Robinsoniella peoriensis</name>
    <dbReference type="NCBI Taxonomy" id="180332"/>
    <lineage>
        <taxon>Bacteria</taxon>
        <taxon>Bacillati</taxon>
        <taxon>Bacillota</taxon>
        <taxon>Clostridia</taxon>
        <taxon>Lachnospirales</taxon>
        <taxon>Lachnospiraceae</taxon>
        <taxon>Robinsoniella</taxon>
    </lineage>
</organism>
<sequence>MNDRGLKVLEQYDLKVAATRRGRGSYICETDKGKKLLTEFSGSAKRLAFQNKVLALLKENGVSNVDYILENMEGNLVSYDRDENGYVVKDWFEGKECDTKNEEDIAIAIKNLAMIHKVMRMEGTEEDMIYQGGDLVEELERHNQELKKVRAFMRSRRGKNAFESKFLESFPVFFEQAEDSVRRIKESTYEKLRQESLNKGQLIHGCYNQHQILIGRDGVSTTNFDKCRYDIPVTDLYQFLRKILEKQDWNIALGMKMLGEYGSVRRISDMEMEHLMLRLYYPEKFWKLANQYYNMNKAWIPQKNVEKLEILMKQQDQRNCFLKILE</sequence>
<protein>
    <submittedName>
        <fullName evidence="1">Coat protein 40 kDa component 2</fullName>
    </submittedName>
</protein>
<name>A0A4U8Q2S7_9FIRM</name>
<keyword evidence="1" id="KW-0167">Capsid protein</keyword>
<dbReference type="GO" id="GO:0042601">
    <property type="term" value="C:endospore-forming forespore"/>
    <property type="evidence" value="ECO:0007669"/>
    <property type="project" value="TreeGrafter"/>
</dbReference>
<keyword evidence="1" id="KW-0946">Virion</keyword>
<dbReference type="InterPro" id="IPR047175">
    <property type="entry name" value="CotS-like"/>
</dbReference>
<proteinExistence type="predicted"/>
<keyword evidence="2" id="KW-1185">Reference proteome</keyword>
<dbReference type="InterPro" id="IPR014255">
    <property type="entry name" value="Spore_coat_CotS"/>
</dbReference>
<dbReference type="InterPro" id="IPR011009">
    <property type="entry name" value="Kinase-like_dom_sf"/>
</dbReference>
<dbReference type="Proteomes" id="UP000306509">
    <property type="component" value="Unassembled WGS sequence"/>
</dbReference>
<gene>
    <name evidence="1" type="primary">cotS</name>
    <name evidence="1" type="ORF">DSM106044_04166</name>
</gene>
<dbReference type="AlphaFoldDB" id="A0A4U8Q2S7"/>
<evidence type="ECO:0000313" key="2">
    <source>
        <dbReference type="Proteomes" id="UP000306509"/>
    </source>
</evidence>
<dbReference type="Gene3D" id="3.30.200.20">
    <property type="entry name" value="Phosphorylase Kinase, domain 1"/>
    <property type="match status" value="1"/>
</dbReference>
<dbReference type="PANTHER" id="PTHR39179:SF1">
    <property type="entry name" value="SPORE COAT PROTEIN I"/>
    <property type="match status" value="1"/>
</dbReference>
<comment type="caution">
    <text evidence="1">The sequence shown here is derived from an EMBL/GenBank/DDBJ whole genome shotgun (WGS) entry which is preliminary data.</text>
</comment>
<evidence type="ECO:0000313" key="1">
    <source>
        <dbReference type="EMBL" id="TLC99020.1"/>
    </source>
</evidence>
<dbReference type="RefSeq" id="WP_161597404.1">
    <property type="nucleotide sequence ID" value="NZ_QGQD01000078.1"/>
</dbReference>